<evidence type="ECO:0000256" key="3">
    <source>
        <dbReference type="ARBA" id="ARBA00023295"/>
    </source>
</evidence>
<organism evidence="5 6">
    <name type="scientific">Candidatus Cryptobacteroides merdavium</name>
    <dbReference type="NCBI Taxonomy" id="2840769"/>
    <lineage>
        <taxon>Bacteria</taxon>
        <taxon>Pseudomonadati</taxon>
        <taxon>Bacteroidota</taxon>
        <taxon>Bacteroidia</taxon>
        <taxon>Bacteroidales</taxon>
        <taxon>Candidatus Cryptobacteroides</taxon>
    </lineage>
</organism>
<keyword evidence="2 4" id="KW-0378">Hydrolase</keyword>
<dbReference type="InterPro" id="IPR012334">
    <property type="entry name" value="Pectin_lyas_fold"/>
</dbReference>
<protein>
    <submittedName>
        <fullName evidence="5">Glycoside hydrolase family 28 protein</fullName>
    </submittedName>
</protein>
<evidence type="ECO:0000256" key="2">
    <source>
        <dbReference type="ARBA" id="ARBA00022801"/>
    </source>
</evidence>
<evidence type="ECO:0000313" key="6">
    <source>
        <dbReference type="Proteomes" id="UP000823619"/>
    </source>
</evidence>
<proteinExistence type="inferred from homology"/>
<evidence type="ECO:0000256" key="4">
    <source>
        <dbReference type="RuleBase" id="RU361169"/>
    </source>
</evidence>
<dbReference type="InterPro" id="IPR051801">
    <property type="entry name" value="GH28_Enzymes"/>
</dbReference>
<dbReference type="EMBL" id="JADIMO010000095">
    <property type="protein sequence ID" value="MBO8445481.1"/>
    <property type="molecule type" value="Genomic_DNA"/>
</dbReference>
<dbReference type="Pfam" id="PF00295">
    <property type="entry name" value="Glyco_hydro_28"/>
    <property type="match status" value="1"/>
</dbReference>
<comment type="similarity">
    <text evidence="1 4">Belongs to the glycosyl hydrolase 28 family.</text>
</comment>
<evidence type="ECO:0000256" key="1">
    <source>
        <dbReference type="ARBA" id="ARBA00008834"/>
    </source>
</evidence>
<dbReference type="PROSITE" id="PS51257">
    <property type="entry name" value="PROKAR_LIPOPROTEIN"/>
    <property type="match status" value="1"/>
</dbReference>
<gene>
    <name evidence="5" type="ORF">IAC23_07290</name>
</gene>
<dbReference type="PANTHER" id="PTHR31339:SF9">
    <property type="entry name" value="PLASMIN AND FIBRONECTIN-BINDING PROTEIN A"/>
    <property type="match status" value="1"/>
</dbReference>
<dbReference type="InterPro" id="IPR011050">
    <property type="entry name" value="Pectin_lyase_fold/virulence"/>
</dbReference>
<dbReference type="Gene3D" id="2.160.20.10">
    <property type="entry name" value="Single-stranded right-handed beta-helix, Pectin lyase-like"/>
    <property type="match status" value="1"/>
</dbReference>
<dbReference type="GO" id="GO:0004650">
    <property type="term" value="F:polygalacturonase activity"/>
    <property type="evidence" value="ECO:0007669"/>
    <property type="project" value="InterPro"/>
</dbReference>
<dbReference type="AlphaFoldDB" id="A0A9D9EFA8"/>
<name>A0A9D9EFA8_9BACT</name>
<keyword evidence="3 4" id="KW-0326">Glycosidase</keyword>
<dbReference type="GO" id="GO:0005975">
    <property type="term" value="P:carbohydrate metabolic process"/>
    <property type="evidence" value="ECO:0007669"/>
    <property type="project" value="InterPro"/>
</dbReference>
<reference evidence="5" key="1">
    <citation type="submission" date="2020-10" db="EMBL/GenBank/DDBJ databases">
        <authorList>
            <person name="Gilroy R."/>
        </authorList>
    </citation>
    <scope>NUCLEOTIDE SEQUENCE</scope>
    <source>
        <strain evidence="5">D5-748</strain>
    </source>
</reference>
<dbReference type="InterPro" id="IPR006626">
    <property type="entry name" value="PbH1"/>
</dbReference>
<comment type="caution">
    <text evidence="5">The sequence shown here is derived from an EMBL/GenBank/DDBJ whole genome shotgun (WGS) entry which is preliminary data.</text>
</comment>
<reference evidence="5" key="2">
    <citation type="journal article" date="2021" name="PeerJ">
        <title>Extensive microbial diversity within the chicken gut microbiome revealed by metagenomics and culture.</title>
        <authorList>
            <person name="Gilroy R."/>
            <person name="Ravi A."/>
            <person name="Getino M."/>
            <person name="Pursley I."/>
            <person name="Horton D.L."/>
            <person name="Alikhan N.F."/>
            <person name="Baker D."/>
            <person name="Gharbi K."/>
            <person name="Hall N."/>
            <person name="Watson M."/>
            <person name="Adriaenssens E.M."/>
            <person name="Foster-Nyarko E."/>
            <person name="Jarju S."/>
            <person name="Secka A."/>
            <person name="Antonio M."/>
            <person name="Oren A."/>
            <person name="Chaudhuri R.R."/>
            <person name="La Ragione R."/>
            <person name="Hildebrand F."/>
            <person name="Pallen M.J."/>
        </authorList>
    </citation>
    <scope>NUCLEOTIDE SEQUENCE</scope>
    <source>
        <strain evidence="5">D5-748</strain>
    </source>
</reference>
<dbReference type="Proteomes" id="UP000823619">
    <property type="component" value="Unassembled WGS sequence"/>
</dbReference>
<dbReference type="PANTHER" id="PTHR31339">
    <property type="entry name" value="PECTIN LYASE-RELATED"/>
    <property type="match status" value="1"/>
</dbReference>
<accession>A0A9D9EFA8</accession>
<dbReference type="PROSITE" id="PS00502">
    <property type="entry name" value="POLYGALACTURONASE"/>
    <property type="match status" value="1"/>
</dbReference>
<dbReference type="InterPro" id="IPR000743">
    <property type="entry name" value="Glyco_hydro_28"/>
</dbReference>
<sequence length="533" mass="58358">MYLHKSITETLTALSVTGCLLLTGCGGYEFAYLYEDLPFSMAEVHRPQIPDREVCITDFGAAGDGVTLNTDAFRQAVEALSEAGGGHLVVPEGVWLTGPITLKDNIDLHVTPDAVIRFSPERDLYPIVETVFEGLDTRRCISPVNAVGARNISITGGGTLDGSGDAWRQVKKSKMAPSQWKELLASGGFTNAKGDVWYPDSSSFRGSIVSDAFNVPQGMETDEDWESVKTYLRPVMIGLRECENVLLEDVLFQNSPCWNIHPLMCRNVIINNITVRNPWYSQNGDGLDIDSCEDVLVLNSSFDVGDDAICIKSGKDEDGRRRARPCRNLIVDNCTVFHGHGGFVVGSEMSGGVENISVTGCRFLGTDVGLRFKSCRGRGGIVSDIYISDIIMMDIPTEPLLFDLHYGGKSALEAAAEDGGTEFDIEYVPADETTPEFRDIHIRDIVCSGAARAMYFNGIPEKNISNIIVEDCLIASDKGADIRYSDGVVLRNVDIRHSEGERFTVANCRNVVVEGCGEPSVFQYNNENVTVKR</sequence>
<evidence type="ECO:0000313" key="5">
    <source>
        <dbReference type="EMBL" id="MBO8445481.1"/>
    </source>
</evidence>
<dbReference type="SUPFAM" id="SSF51126">
    <property type="entry name" value="Pectin lyase-like"/>
    <property type="match status" value="1"/>
</dbReference>
<dbReference type="SMART" id="SM00710">
    <property type="entry name" value="PbH1"/>
    <property type="match status" value="6"/>
</dbReference>